<gene>
    <name evidence="3" type="ORF">TVY486_0904190</name>
</gene>
<keyword evidence="2" id="KW-0732">Signal</keyword>
<feature type="compositionally biased region" description="Basic and acidic residues" evidence="1">
    <location>
        <begin position="264"/>
        <end position="277"/>
    </location>
</feature>
<reference evidence="3" key="1">
    <citation type="journal article" date="2012" name="Proc. Natl. Acad. Sci. U.S.A.">
        <title>Antigenic diversity is generated by distinct evolutionary mechanisms in African trypanosome species.</title>
        <authorList>
            <person name="Jackson A.P."/>
            <person name="Berry A."/>
            <person name="Aslett M."/>
            <person name="Allison H.C."/>
            <person name="Burton P."/>
            <person name="Vavrova-Anderson J."/>
            <person name="Brown R."/>
            <person name="Browne H."/>
            <person name="Corton N."/>
            <person name="Hauser H."/>
            <person name="Gamble J."/>
            <person name="Gilderthorp R."/>
            <person name="Marcello L."/>
            <person name="McQuillan J."/>
            <person name="Otto T.D."/>
            <person name="Quail M.A."/>
            <person name="Sanders M.J."/>
            <person name="van Tonder A."/>
            <person name="Ginger M.L."/>
            <person name="Field M.C."/>
            <person name="Barry J.D."/>
            <person name="Hertz-Fowler C."/>
            <person name="Berriman M."/>
        </authorList>
    </citation>
    <scope>NUCLEOTIDE SEQUENCE</scope>
    <source>
        <strain evidence="3">Y486</strain>
    </source>
</reference>
<organism evidence="3">
    <name type="scientific">Trypanosoma vivax (strain Y486)</name>
    <dbReference type="NCBI Taxonomy" id="1055687"/>
    <lineage>
        <taxon>Eukaryota</taxon>
        <taxon>Discoba</taxon>
        <taxon>Euglenozoa</taxon>
        <taxon>Kinetoplastea</taxon>
        <taxon>Metakinetoplastina</taxon>
        <taxon>Trypanosomatida</taxon>
        <taxon>Trypanosomatidae</taxon>
        <taxon>Trypanosoma</taxon>
        <taxon>Duttonella</taxon>
    </lineage>
</organism>
<dbReference type="VEuPathDB" id="TriTrypDB:TvY486_0904190"/>
<sequence>MENVPVTVVPVVIHARAHFLAAFPLCLMPCLCTSFPTSQTGSSRCTSIQTRQTPKGYARLCLSSLNKRAGTVCYPFASNDIVTFLLGFFFTTHTQTHLCCTLAKQFGAGLASWMGCTLSFGKVETTTSRARRGITTTEADGHVKRGNNAADTGALSSASTGKPATYVDYRGFQTSMMNATSAKVNTICRWLDSALEKRDKKGRWCIDLSIDGPTSPRSEDSICNVSVGNSTLQVSTSAQFRPQLSGCNQGEAQSLLGKSTLSRLSERSDSRLQRDVPKGVADSNDETAKGGTEDVSKENVQDAHVGAVEVSGISEEKSGEESGAVTALPVGSVENEVLQQEPRESL</sequence>
<name>G0U2U4_TRYVY</name>
<evidence type="ECO:0000256" key="2">
    <source>
        <dbReference type="SAM" id="SignalP"/>
    </source>
</evidence>
<feature type="signal peptide" evidence="2">
    <location>
        <begin position="1"/>
        <end position="32"/>
    </location>
</feature>
<protein>
    <recommendedName>
        <fullName evidence="4">Transmembrane protein</fullName>
    </recommendedName>
</protein>
<evidence type="ECO:0000313" key="3">
    <source>
        <dbReference type="EMBL" id="CCC50598.1"/>
    </source>
</evidence>
<dbReference type="EMBL" id="HE573025">
    <property type="protein sequence ID" value="CCC50598.1"/>
    <property type="molecule type" value="Genomic_DNA"/>
</dbReference>
<evidence type="ECO:0008006" key="4">
    <source>
        <dbReference type="Google" id="ProtNLM"/>
    </source>
</evidence>
<feature type="region of interest" description="Disordered" evidence="1">
    <location>
        <begin position="261"/>
        <end position="346"/>
    </location>
</feature>
<accession>G0U2U4</accession>
<feature type="chain" id="PRO_5003409931" description="Transmembrane protein" evidence="2">
    <location>
        <begin position="33"/>
        <end position="346"/>
    </location>
</feature>
<dbReference type="AlphaFoldDB" id="G0U2U4"/>
<feature type="compositionally biased region" description="Basic and acidic residues" evidence="1">
    <location>
        <begin position="286"/>
        <end position="301"/>
    </location>
</feature>
<evidence type="ECO:0000256" key="1">
    <source>
        <dbReference type="SAM" id="MobiDB-lite"/>
    </source>
</evidence>
<proteinExistence type="predicted"/>